<comment type="caution">
    <text evidence="2">The sequence shown here is derived from an EMBL/GenBank/DDBJ whole genome shotgun (WGS) entry which is preliminary data.</text>
</comment>
<proteinExistence type="predicted"/>
<dbReference type="AlphaFoldDB" id="A0A7J9BK21"/>
<feature type="region of interest" description="Disordered" evidence="1">
    <location>
        <begin position="70"/>
        <end position="114"/>
    </location>
</feature>
<evidence type="ECO:0000313" key="3">
    <source>
        <dbReference type="Proteomes" id="UP000593579"/>
    </source>
</evidence>
<dbReference type="OrthoDB" id="10628200at2759"/>
<feature type="compositionally biased region" description="Acidic residues" evidence="1">
    <location>
        <begin position="97"/>
        <end position="106"/>
    </location>
</feature>
<reference evidence="2 3" key="1">
    <citation type="journal article" date="2019" name="Genome Biol. Evol.">
        <title>Insights into the evolution of the New World diploid cottons (Gossypium, subgenus Houzingenia) based on genome sequencing.</title>
        <authorList>
            <person name="Grover C.E."/>
            <person name="Arick M.A. 2nd"/>
            <person name="Thrash A."/>
            <person name="Conover J.L."/>
            <person name="Sanders W.S."/>
            <person name="Peterson D.G."/>
            <person name="Frelichowski J.E."/>
            <person name="Scheffler J.A."/>
            <person name="Scheffler B.E."/>
            <person name="Wendel J.F."/>
        </authorList>
    </citation>
    <scope>NUCLEOTIDE SEQUENCE [LARGE SCALE GENOMIC DNA]</scope>
    <source>
        <strain evidence="2">5</strain>
        <tissue evidence="2">Leaf</tissue>
    </source>
</reference>
<dbReference type="EMBL" id="JABEZY010000004">
    <property type="protein sequence ID" value="MBA0736479.1"/>
    <property type="molecule type" value="Genomic_DNA"/>
</dbReference>
<dbReference type="Proteomes" id="UP000593579">
    <property type="component" value="Unassembled WGS sequence"/>
</dbReference>
<evidence type="ECO:0000313" key="2">
    <source>
        <dbReference type="EMBL" id="MBA0736479.1"/>
    </source>
</evidence>
<accession>A0A7J9BK21</accession>
<protein>
    <submittedName>
        <fullName evidence="2">Uncharacterized protein</fullName>
    </submittedName>
</protein>
<gene>
    <name evidence="2" type="ORF">Gogos_010030</name>
</gene>
<name>A0A7J9BK21_GOSGO</name>
<organism evidence="2 3">
    <name type="scientific">Gossypium gossypioides</name>
    <name type="common">Mexican cotton</name>
    <name type="synonym">Selera gossypioides</name>
    <dbReference type="NCBI Taxonomy" id="34282"/>
    <lineage>
        <taxon>Eukaryota</taxon>
        <taxon>Viridiplantae</taxon>
        <taxon>Streptophyta</taxon>
        <taxon>Embryophyta</taxon>
        <taxon>Tracheophyta</taxon>
        <taxon>Spermatophyta</taxon>
        <taxon>Magnoliopsida</taxon>
        <taxon>eudicotyledons</taxon>
        <taxon>Gunneridae</taxon>
        <taxon>Pentapetalae</taxon>
        <taxon>rosids</taxon>
        <taxon>malvids</taxon>
        <taxon>Malvales</taxon>
        <taxon>Malvaceae</taxon>
        <taxon>Malvoideae</taxon>
        <taxon>Gossypium</taxon>
    </lineage>
</organism>
<sequence>MTTLCKRARVPMSPTRQFVMPTKSVLENNTYGKFVDLQQKHLTDLTNMSDMEWAIRWMQEMSPMGIDYSQRHDICVPNPSSSKYAPVQYSNDTEGRNEDDDDNEEDNDKRDDDDKFIFYTL</sequence>
<keyword evidence="3" id="KW-1185">Reference proteome</keyword>
<evidence type="ECO:0000256" key="1">
    <source>
        <dbReference type="SAM" id="MobiDB-lite"/>
    </source>
</evidence>
<feature type="compositionally biased region" description="Polar residues" evidence="1">
    <location>
        <begin position="78"/>
        <end position="92"/>
    </location>
</feature>